<dbReference type="AlphaFoldDB" id="A0A5P2DQV1"/>
<evidence type="ECO:0000313" key="1">
    <source>
        <dbReference type="EMBL" id="QES57574.1"/>
    </source>
</evidence>
<gene>
    <name evidence="1" type="ORF">DEJ51_28125</name>
</gene>
<name>A0A5P2DQV1_STRVZ</name>
<dbReference type="EMBL" id="CP029189">
    <property type="protein sequence ID" value="QES57574.1"/>
    <property type="molecule type" value="Genomic_DNA"/>
</dbReference>
<dbReference type="OrthoDB" id="4277915at2"/>
<proteinExistence type="predicted"/>
<dbReference type="RefSeq" id="WP_150260375.1">
    <property type="nucleotide sequence ID" value="NZ_CP029189.1"/>
</dbReference>
<dbReference type="Proteomes" id="UP000324101">
    <property type="component" value="Chromosome"/>
</dbReference>
<protein>
    <submittedName>
        <fullName evidence="1">Uncharacterized protein</fullName>
    </submittedName>
</protein>
<organism evidence="1 2">
    <name type="scientific">Streptomyces venezuelae</name>
    <dbReference type="NCBI Taxonomy" id="54571"/>
    <lineage>
        <taxon>Bacteria</taxon>
        <taxon>Bacillati</taxon>
        <taxon>Actinomycetota</taxon>
        <taxon>Actinomycetes</taxon>
        <taxon>Kitasatosporales</taxon>
        <taxon>Streptomycetaceae</taxon>
        <taxon>Streptomyces</taxon>
    </lineage>
</organism>
<evidence type="ECO:0000313" key="2">
    <source>
        <dbReference type="Proteomes" id="UP000324101"/>
    </source>
</evidence>
<accession>A0A5P2DQV1</accession>
<sequence>MTHQSSLPTVWFRLPPGFYDIGPEDRAALDAFSDVLGGPEAQRQLSTLMDGLEGLADHAVVHTAIGLHPEEQAGVATSLFSLTIRRIEQPNPRLAVARAALAMAQSPLWTSTDRRFIELPSALPCCLVAGTMSLPDADQCPFQARAVTAHPDGLHLLVLDLTSASTQHASAYTDILEAVTHTLNFSDPDPAAHEPTVPGTSRILEVLL</sequence>
<reference evidence="1 2" key="1">
    <citation type="submission" date="2018-05" db="EMBL/GenBank/DDBJ databases">
        <title>Streptomyces venezuelae.</title>
        <authorList>
            <person name="Kim W."/>
            <person name="Lee N."/>
            <person name="Cho B.-K."/>
        </authorList>
    </citation>
    <scope>NUCLEOTIDE SEQUENCE [LARGE SCALE GENOMIC DNA]</scope>
    <source>
        <strain evidence="1 2">ATCC 21018</strain>
    </source>
</reference>